<dbReference type="STRING" id="560819.SAMN05428998_105160"/>
<dbReference type="InterPro" id="IPR000572">
    <property type="entry name" value="OxRdtase_Mopterin-bd_dom"/>
</dbReference>
<evidence type="ECO:0000256" key="1">
    <source>
        <dbReference type="SAM" id="SignalP"/>
    </source>
</evidence>
<dbReference type="SUPFAM" id="SSF56524">
    <property type="entry name" value="Oxidoreductase molybdopterin-binding domain"/>
    <property type="match status" value="1"/>
</dbReference>
<protein>
    <recommendedName>
        <fullName evidence="2">Oxidoreductase molybdopterin-binding domain-containing protein</fullName>
    </recommendedName>
</protein>
<feature type="signal peptide" evidence="1">
    <location>
        <begin position="1"/>
        <end position="28"/>
    </location>
</feature>
<evidence type="ECO:0000313" key="3">
    <source>
        <dbReference type="EMBL" id="SMF13406.1"/>
    </source>
</evidence>
<sequence>MPRRLPSVFAALLLLVAAPALLPGSARAQSLTVEGNIVAGPCTLTREELDKLPRGEFTTTTQWTQGKATFRGVMGQALMRSLGAAGTMVEAHALDGYTIEIPLDDFETTPMLIADQMDGKPLPKDKGPFWIVYPYDAGYDAQQYVDRSVWALDKLVVK</sequence>
<evidence type="ECO:0000259" key="2">
    <source>
        <dbReference type="Pfam" id="PF00174"/>
    </source>
</evidence>
<dbReference type="Pfam" id="PF00174">
    <property type="entry name" value="Oxidored_molyb"/>
    <property type="match status" value="1"/>
</dbReference>
<feature type="chain" id="PRO_5012825463" description="Oxidoreductase molybdopterin-binding domain-containing protein" evidence="1">
    <location>
        <begin position="29"/>
        <end position="158"/>
    </location>
</feature>
<evidence type="ECO:0000313" key="4">
    <source>
        <dbReference type="Proteomes" id="UP000192917"/>
    </source>
</evidence>
<dbReference type="RefSeq" id="WP_085122170.1">
    <property type="nucleotide sequence ID" value="NZ_FWZX01000005.1"/>
</dbReference>
<accession>A0A1Y6BQQ1</accession>
<keyword evidence="4" id="KW-1185">Reference proteome</keyword>
<keyword evidence="1" id="KW-0732">Signal</keyword>
<dbReference type="Proteomes" id="UP000192917">
    <property type="component" value="Unassembled WGS sequence"/>
</dbReference>
<dbReference type="InterPro" id="IPR036374">
    <property type="entry name" value="OxRdtase_Mopterin-bd_sf"/>
</dbReference>
<dbReference type="AlphaFoldDB" id="A0A1Y6BQQ1"/>
<reference evidence="3 4" key="1">
    <citation type="submission" date="2017-04" db="EMBL/GenBank/DDBJ databases">
        <authorList>
            <person name="Afonso C.L."/>
            <person name="Miller P.J."/>
            <person name="Scott M.A."/>
            <person name="Spackman E."/>
            <person name="Goraichik I."/>
            <person name="Dimitrov K.M."/>
            <person name="Suarez D.L."/>
            <person name="Swayne D.E."/>
        </authorList>
    </citation>
    <scope>NUCLEOTIDE SEQUENCE [LARGE SCALE GENOMIC DNA]</scope>
    <source>
        <strain evidence="3 4">USBA 355</strain>
    </source>
</reference>
<organism evidence="3 4">
    <name type="scientific">Tistlia consotensis USBA 355</name>
    <dbReference type="NCBI Taxonomy" id="560819"/>
    <lineage>
        <taxon>Bacteria</taxon>
        <taxon>Pseudomonadati</taxon>
        <taxon>Pseudomonadota</taxon>
        <taxon>Alphaproteobacteria</taxon>
        <taxon>Rhodospirillales</taxon>
        <taxon>Rhodovibrionaceae</taxon>
        <taxon>Tistlia</taxon>
    </lineage>
</organism>
<gene>
    <name evidence="3" type="ORF">SAMN05428998_105160</name>
</gene>
<dbReference type="Gene3D" id="3.90.420.10">
    <property type="entry name" value="Oxidoreductase, molybdopterin-binding domain"/>
    <property type="match status" value="1"/>
</dbReference>
<name>A0A1Y6BQQ1_9PROT</name>
<dbReference type="EMBL" id="FWZX01000005">
    <property type="protein sequence ID" value="SMF13406.1"/>
    <property type="molecule type" value="Genomic_DNA"/>
</dbReference>
<proteinExistence type="predicted"/>
<feature type="domain" description="Oxidoreductase molybdopterin-binding" evidence="2">
    <location>
        <begin position="30"/>
        <end position="146"/>
    </location>
</feature>